<protein>
    <submittedName>
        <fullName evidence="1">Phosphoglycolate phosphatase</fullName>
        <ecNumber evidence="1">3.1.3.18</ecNumber>
    </submittedName>
</protein>
<dbReference type="Proteomes" id="UP000068382">
    <property type="component" value="Unassembled WGS sequence"/>
</dbReference>
<dbReference type="SUPFAM" id="SSF56784">
    <property type="entry name" value="HAD-like"/>
    <property type="match status" value="1"/>
</dbReference>
<dbReference type="NCBIfam" id="TIGR01549">
    <property type="entry name" value="HAD-SF-IA-v1"/>
    <property type="match status" value="1"/>
</dbReference>
<dbReference type="PANTHER" id="PTHR43434">
    <property type="entry name" value="PHOSPHOGLYCOLATE PHOSPHATASE"/>
    <property type="match status" value="1"/>
</dbReference>
<dbReference type="NCBIfam" id="TIGR01509">
    <property type="entry name" value="HAD-SF-IA-v3"/>
    <property type="match status" value="1"/>
</dbReference>
<dbReference type="OrthoDB" id="9793014at2"/>
<dbReference type="Gene3D" id="3.40.50.1000">
    <property type="entry name" value="HAD superfamily/HAD-like"/>
    <property type="match status" value="1"/>
</dbReference>
<dbReference type="InterPro" id="IPR006439">
    <property type="entry name" value="HAD-SF_hydro_IA"/>
</dbReference>
<comment type="caution">
    <text evidence="1">The sequence shown here is derived from an EMBL/GenBank/DDBJ whole genome shotgun (WGS) entry which is preliminary data.</text>
</comment>
<dbReference type="InterPro" id="IPR023214">
    <property type="entry name" value="HAD_sf"/>
</dbReference>
<dbReference type="InterPro" id="IPR041492">
    <property type="entry name" value="HAD_2"/>
</dbReference>
<dbReference type="RefSeq" id="WP_068245320.1">
    <property type="nucleotide sequence ID" value="NZ_LPUY01000078.1"/>
</dbReference>
<dbReference type="Gene3D" id="1.10.150.240">
    <property type="entry name" value="Putative phosphatase, domain 2"/>
    <property type="match status" value="1"/>
</dbReference>
<dbReference type="AlphaFoldDB" id="A0A132BVD0"/>
<keyword evidence="2" id="KW-1185">Reference proteome</keyword>
<dbReference type="PANTHER" id="PTHR43434:SF24">
    <property type="entry name" value="HYDROLASE-RELATED"/>
    <property type="match status" value="1"/>
</dbReference>
<dbReference type="EMBL" id="LPUY01000078">
    <property type="protein sequence ID" value="KUP92156.1"/>
    <property type="molecule type" value="Genomic_DNA"/>
</dbReference>
<dbReference type="GO" id="GO:0005829">
    <property type="term" value="C:cytosol"/>
    <property type="evidence" value="ECO:0007669"/>
    <property type="project" value="TreeGrafter"/>
</dbReference>
<dbReference type="GO" id="GO:0008967">
    <property type="term" value="F:phosphoglycolate phosphatase activity"/>
    <property type="evidence" value="ECO:0007669"/>
    <property type="project" value="UniProtKB-EC"/>
</dbReference>
<proteinExistence type="predicted"/>
<organism evidence="1 2">
    <name type="scientific">Tritonibacter horizontis</name>
    <dbReference type="NCBI Taxonomy" id="1768241"/>
    <lineage>
        <taxon>Bacteria</taxon>
        <taxon>Pseudomonadati</taxon>
        <taxon>Pseudomonadota</taxon>
        <taxon>Alphaproteobacteria</taxon>
        <taxon>Rhodobacterales</taxon>
        <taxon>Paracoccaceae</taxon>
        <taxon>Tritonibacter</taxon>
    </lineage>
</organism>
<dbReference type="InterPro" id="IPR036412">
    <property type="entry name" value="HAD-like_sf"/>
</dbReference>
<dbReference type="SFLD" id="SFLDG01129">
    <property type="entry name" value="C1.5:_HAD__Beta-PGM__Phosphata"/>
    <property type="match status" value="1"/>
</dbReference>
<keyword evidence="1" id="KW-0378">Hydrolase</keyword>
<dbReference type="PATRIC" id="fig|1768241.3.peg.3118"/>
<accession>A0A132BVD0</accession>
<dbReference type="EC" id="3.1.3.18" evidence="1"/>
<name>A0A132BVD0_9RHOB</name>
<dbReference type="InterPro" id="IPR023198">
    <property type="entry name" value="PGP-like_dom2"/>
</dbReference>
<evidence type="ECO:0000313" key="2">
    <source>
        <dbReference type="Proteomes" id="UP000068382"/>
    </source>
</evidence>
<dbReference type="SFLD" id="SFLDG01135">
    <property type="entry name" value="C1.5.6:_HAD__Beta-PGM__Phospha"/>
    <property type="match status" value="1"/>
</dbReference>
<dbReference type="Pfam" id="PF13419">
    <property type="entry name" value="HAD_2"/>
    <property type="match status" value="1"/>
</dbReference>
<gene>
    <name evidence="1" type="primary">gph_2</name>
    <name evidence="1" type="ORF">TRIHO_29800</name>
</gene>
<dbReference type="SFLD" id="SFLDS00003">
    <property type="entry name" value="Haloacid_Dehalogenase"/>
    <property type="match status" value="1"/>
</dbReference>
<evidence type="ECO:0000313" key="1">
    <source>
        <dbReference type="EMBL" id="KUP92156.1"/>
    </source>
</evidence>
<reference evidence="1 2" key="1">
    <citation type="submission" date="2015-12" db="EMBL/GenBank/DDBJ databases">
        <title>Genome sequence of the marine Rhodobacteraceae strain O3.65, Candidatus Tritonibacter horizontis.</title>
        <authorList>
            <person name="Poehlein A."/>
            <person name="Giebel H.A."/>
            <person name="Voget S."/>
            <person name="Brinkhoff T."/>
        </authorList>
    </citation>
    <scope>NUCLEOTIDE SEQUENCE [LARGE SCALE GENOMIC DNA]</scope>
    <source>
        <strain evidence="1 2">O3.65</strain>
    </source>
</reference>
<dbReference type="GO" id="GO:0006281">
    <property type="term" value="P:DNA repair"/>
    <property type="evidence" value="ECO:0007669"/>
    <property type="project" value="TreeGrafter"/>
</dbReference>
<dbReference type="InterPro" id="IPR050155">
    <property type="entry name" value="HAD-like_hydrolase_sf"/>
</dbReference>
<sequence>MTAGRGVEPATGPLRLILFDVDGTLVDSQGTIVRCMTQAFVAQDLPPPLPAAVRAIIGLSLPQALAQLAPDVPGVTQAALVEGYKRAYQSERLREGAAHSPLFPGARTVLEALHAVPEYILGVATGKSQRGLDALIEAHDLRMFVTRQVADHHPSKPHPSMVLTAMAETGIPPADTVMIGDTSFDMEMGRAAGVKTIAVDWGYHPADQLQADHRLSDFSALPGVLQRIWPQVAAQTADGVRRKDTTDE</sequence>